<evidence type="ECO:0000313" key="3">
    <source>
        <dbReference type="Proteomes" id="UP000611762"/>
    </source>
</evidence>
<dbReference type="PANTHER" id="PTHR12110">
    <property type="entry name" value="HYDROXYPYRUVATE ISOMERASE"/>
    <property type="match status" value="1"/>
</dbReference>
<dbReference type="RefSeq" id="WP_249311718.1">
    <property type="nucleotide sequence ID" value="NZ_JACRSU010000002.1"/>
</dbReference>
<sequence>MKLSMWSSYYMDLSPEDAILEFEKNGYSYCELSDEHAAVLLGRGDAKITGAKFKAFCDAHNVSVLQGHLFLTIRLCDESKPVVETLKNWLDLFEAIGIKSAVLHCDGMYDSNFSLEEKRERNAAVLRQLTDYLKGKDLVICLENLREFCENADELLWYINKLGSENLGICLDTGHLNISQFGDQEAFIKKAGKHLKALHIADNEGERDQHMMPFGRGTVDIETVVLALKEIGYDKLFNFEIPGERSCPLEVRGYKLQYIKHCFNYLTR</sequence>
<evidence type="ECO:0000259" key="1">
    <source>
        <dbReference type="Pfam" id="PF01261"/>
    </source>
</evidence>
<dbReference type="Proteomes" id="UP000611762">
    <property type="component" value="Unassembled WGS sequence"/>
</dbReference>
<dbReference type="EMBL" id="JACRSU010000002">
    <property type="protein sequence ID" value="MBC8540541.1"/>
    <property type="molecule type" value="Genomic_DNA"/>
</dbReference>
<protein>
    <submittedName>
        <fullName evidence="2">Sugar phosphate isomerase/epimerase</fullName>
    </submittedName>
</protein>
<dbReference type="Pfam" id="PF01261">
    <property type="entry name" value="AP_endonuc_2"/>
    <property type="match status" value="1"/>
</dbReference>
<accession>A0A926DLL0</accession>
<organism evidence="2 3">
    <name type="scientific">Congzhengia minquanensis</name>
    <dbReference type="NCBI Taxonomy" id="2763657"/>
    <lineage>
        <taxon>Bacteria</taxon>
        <taxon>Bacillati</taxon>
        <taxon>Bacillota</taxon>
        <taxon>Clostridia</taxon>
        <taxon>Eubacteriales</taxon>
        <taxon>Oscillospiraceae</taxon>
        <taxon>Congzhengia</taxon>
    </lineage>
</organism>
<evidence type="ECO:0000313" key="2">
    <source>
        <dbReference type="EMBL" id="MBC8540541.1"/>
    </source>
</evidence>
<proteinExistence type="predicted"/>
<dbReference type="InterPro" id="IPR036237">
    <property type="entry name" value="Xyl_isomerase-like_sf"/>
</dbReference>
<dbReference type="AlphaFoldDB" id="A0A926DLL0"/>
<keyword evidence="2" id="KW-0413">Isomerase</keyword>
<dbReference type="SUPFAM" id="SSF51658">
    <property type="entry name" value="Xylose isomerase-like"/>
    <property type="match status" value="1"/>
</dbReference>
<dbReference type="InterPro" id="IPR013022">
    <property type="entry name" value="Xyl_isomerase-like_TIM-brl"/>
</dbReference>
<dbReference type="GO" id="GO:0016853">
    <property type="term" value="F:isomerase activity"/>
    <property type="evidence" value="ECO:0007669"/>
    <property type="project" value="UniProtKB-KW"/>
</dbReference>
<name>A0A926DLL0_9FIRM</name>
<gene>
    <name evidence="2" type="ORF">H8698_06085</name>
</gene>
<comment type="caution">
    <text evidence="2">The sequence shown here is derived from an EMBL/GenBank/DDBJ whole genome shotgun (WGS) entry which is preliminary data.</text>
</comment>
<dbReference type="InterPro" id="IPR050312">
    <property type="entry name" value="IolE/XylAMocC-like"/>
</dbReference>
<feature type="domain" description="Xylose isomerase-like TIM barrel" evidence="1">
    <location>
        <begin position="24"/>
        <end position="245"/>
    </location>
</feature>
<dbReference type="Gene3D" id="3.20.20.150">
    <property type="entry name" value="Divalent-metal-dependent TIM barrel enzymes"/>
    <property type="match status" value="1"/>
</dbReference>
<reference evidence="2" key="1">
    <citation type="submission" date="2020-08" db="EMBL/GenBank/DDBJ databases">
        <title>Genome public.</title>
        <authorList>
            <person name="Liu C."/>
            <person name="Sun Q."/>
        </authorList>
    </citation>
    <scope>NUCLEOTIDE SEQUENCE</scope>
    <source>
        <strain evidence="2">H8</strain>
    </source>
</reference>
<keyword evidence="3" id="KW-1185">Reference proteome</keyword>